<protein>
    <submittedName>
        <fullName evidence="2">G3127 protein</fullName>
    </submittedName>
</protein>
<name>A0ABP1FR21_9CHLO</name>
<feature type="compositionally biased region" description="Acidic residues" evidence="1">
    <location>
        <begin position="279"/>
        <end position="288"/>
    </location>
</feature>
<sequence length="847" mass="92623">MSPLAFQLIASGKQQKGLVEPAAATKVRVERQTHLPASREEAWGALRQLAPEHAWKELSPVLAALESIYRAEMHIAGEEALQALRSADEALVELTSDTPSSSRSGKGRAGAAERTAPTLPGTPLEGGSKKKERSSKTSASSKGSSAEDAEEAERASRKGFDQIPTDPAGLDRVEEAYQDEKQRAHDEAVDMADRQDAERGKAEAEYAKSGSNRSSSNGNGSSGNANGTGKVGLQLPDAEVAGRVAYNVAQNLTRKAQETLEEAQESGKHALSSAVGLEDAPEHEDSPESSDAQQDKHAARMAEVADPEEGLRVESASRLDWDRDRWLRRPLNAVVNPVKADSDFMSRLLFLLRKAHFSQLNDRDEAMSRSLNSDYLDQLLIKADTSGLDADLVRPAAEERPVPEEEQALLVFKRGYGQARRKGRMLVAKLDYLQLIVIKGSLANVGKKAQQLWHAVSTRVNPPDTLPSGKSSSELAEQEEETAGEKLRGGFRKVGDKLSEWGILSPRLMLAGGGLFMTLSNWGLLPAVDVLPLERFNAVWRPNEPDRLTPVYVERVTIREALQGDLLPSLFGTVQLIEPTFGEVLLLYRRKSSPGWLRKVKDKVFGEEENGPRLMRREPIMLRVLRDIPVPSWKLVLPDKLLQFRPLDGLRADLVTVAGLLAFVAQAKYDSFILEIITIASATSLLSRVVLGYWRLAQRNEKLAIQVLAESTLAAQEGCIHYLAAAAGLQQWGQAALAFLALWKSEQGLSAAQLGEAVETTLEDSFRVRVRFDVEEALKELTRLELVEKIGGNGGNGNGSGGSVYKCVKSEDAVQHLDNTWRAILQSRLQSVQGTSDSSGHDYSHAE</sequence>
<keyword evidence="3" id="KW-1185">Reference proteome</keyword>
<feature type="compositionally biased region" description="Basic and acidic residues" evidence="1">
    <location>
        <begin position="169"/>
        <end position="206"/>
    </location>
</feature>
<organism evidence="2 3">
    <name type="scientific">Coccomyxa viridis</name>
    <dbReference type="NCBI Taxonomy" id="1274662"/>
    <lineage>
        <taxon>Eukaryota</taxon>
        <taxon>Viridiplantae</taxon>
        <taxon>Chlorophyta</taxon>
        <taxon>core chlorophytes</taxon>
        <taxon>Trebouxiophyceae</taxon>
        <taxon>Trebouxiophyceae incertae sedis</taxon>
        <taxon>Coccomyxaceae</taxon>
        <taxon>Coccomyxa</taxon>
    </lineage>
</organism>
<dbReference type="PANTHER" id="PTHR33645:SF2">
    <property type="entry name" value="FAMILY PROTEIN, PUTATIVE (DUF3754)-RELATED"/>
    <property type="match status" value="1"/>
</dbReference>
<feature type="region of interest" description="Disordered" evidence="1">
    <location>
        <begin position="459"/>
        <end position="486"/>
    </location>
</feature>
<feature type="region of interest" description="Disordered" evidence="1">
    <location>
        <begin position="258"/>
        <end position="312"/>
    </location>
</feature>
<comment type="caution">
    <text evidence="2">The sequence shown here is derived from an EMBL/GenBank/DDBJ whole genome shotgun (WGS) entry which is preliminary data.</text>
</comment>
<feature type="compositionally biased region" description="Low complexity" evidence="1">
    <location>
        <begin position="136"/>
        <end position="146"/>
    </location>
</feature>
<evidence type="ECO:0000313" key="3">
    <source>
        <dbReference type="Proteomes" id="UP001497392"/>
    </source>
</evidence>
<dbReference type="PANTHER" id="PTHR33645">
    <property type="entry name" value="AMINOPEPTIDASE (DUF3754)"/>
    <property type="match status" value="1"/>
</dbReference>
<reference evidence="2 3" key="1">
    <citation type="submission" date="2024-06" db="EMBL/GenBank/DDBJ databases">
        <authorList>
            <person name="Kraege A."/>
            <person name="Thomma B."/>
        </authorList>
    </citation>
    <scope>NUCLEOTIDE SEQUENCE [LARGE SCALE GENOMIC DNA]</scope>
</reference>
<dbReference type="InterPro" id="IPR022227">
    <property type="entry name" value="DUF3754"/>
</dbReference>
<dbReference type="Pfam" id="PF12576">
    <property type="entry name" value="DUF3754"/>
    <property type="match status" value="1"/>
</dbReference>
<dbReference type="Proteomes" id="UP001497392">
    <property type="component" value="Unassembled WGS sequence"/>
</dbReference>
<feature type="compositionally biased region" description="Low complexity" evidence="1">
    <location>
        <begin position="100"/>
        <end position="114"/>
    </location>
</feature>
<evidence type="ECO:0000313" key="2">
    <source>
        <dbReference type="EMBL" id="CAL5221010.1"/>
    </source>
</evidence>
<proteinExistence type="predicted"/>
<feature type="region of interest" description="Disordered" evidence="1">
    <location>
        <begin position="93"/>
        <end position="234"/>
    </location>
</feature>
<dbReference type="EMBL" id="CAXHTA020000004">
    <property type="protein sequence ID" value="CAL5221010.1"/>
    <property type="molecule type" value="Genomic_DNA"/>
</dbReference>
<gene>
    <name evidence="2" type="primary">g3127</name>
    <name evidence="2" type="ORF">VP750_LOCUS2669</name>
</gene>
<feature type="compositionally biased region" description="Low complexity" evidence="1">
    <location>
        <begin position="209"/>
        <end position="227"/>
    </location>
</feature>
<accession>A0ABP1FR21</accession>
<evidence type="ECO:0000256" key="1">
    <source>
        <dbReference type="SAM" id="MobiDB-lite"/>
    </source>
</evidence>